<comment type="caution">
    <text evidence="1">The sequence shown here is derived from an EMBL/GenBank/DDBJ whole genome shotgun (WGS) entry which is preliminary data.</text>
</comment>
<sequence length="52" mass="5960">MVEWPLASGDWRLATPMTDRGRAEEKTGGLEAGGLEAEQWRELEKRERWATT</sequence>
<accession>A0ABS8Y8Y5</accession>
<name>A0ABS8Y8Y5_DATST</name>
<proteinExistence type="predicted"/>
<feature type="non-terminal residue" evidence="1">
    <location>
        <position position="52"/>
    </location>
</feature>
<evidence type="ECO:0000313" key="2">
    <source>
        <dbReference type="Proteomes" id="UP000823775"/>
    </source>
</evidence>
<evidence type="ECO:0000313" key="1">
    <source>
        <dbReference type="EMBL" id="MCE5167579.1"/>
    </source>
</evidence>
<keyword evidence="2" id="KW-1185">Reference proteome</keyword>
<protein>
    <submittedName>
        <fullName evidence="1">Uncharacterized protein</fullName>
    </submittedName>
</protein>
<organism evidence="1 2">
    <name type="scientific">Datura stramonium</name>
    <name type="common">Jimsonweed</name>
    <name type="synonym">Common thornapple</name>
    <dbReference type="NCBI Taxonomy" id="4076"/>
    <lineage>
        <taxon>Eukaryota</taxon>
        <taxon>Viridiplantae</taxon>
        <taxon>Streptophyta</taxon>
        <taxon>Embryophyta</taxon>
        <taxon>Tracheophyta</taxon>
        <taxon>Spermatophyta</taxon>
        <taxon>Magnoliopsida</taxon>
        <taxon>eudicotyledons</taxon>
        <taxon>Gunneridae</taxon>
        <taxon>Pentapetalae</taxon>
        <taxon>asterids</taxon>
        <taxon>lamiids</taxon>
        <taxon>Solanales</taxon>
        <taxon>Solanaceae</taxon>
        <taxon>Solanoideae</taxon>
        <taxon>Datureae</taxon>
        <taxon>Datura</taxon>
    </lineage>
</organism>
<dbReference type="EMBL" id="JACEIK010163126">
    <property type="protein sequence ID" value="MCE5167579.1"/>
    <property type="molecule type" value="Genomic_DNA"/>
</dbReference>
<reference evidence="1 2" key="1">
    <citation type="journal article" date="2021" name="BMC Genomics">
        <title>Datura genome reveals duplications of psychoactive alkaloid biosynthetic genes and high mutation rate following tissue culture.</title>
        <authorList>
            <person name="Rajewski A."/>
            <person name="Carter-House D."/>
            <person name="Stajich J."/>
            <person name="Litt A."/>
        </authorList>
    </citation>
    <scope>NUCLEOTIDE SEQUENCE [LARGE SCALE GENOMIC DNA]</scope>
    <source>
        <strain evidence="1">AR-01</strain>
    </source>
</reference>
<gene>
    <name evidence="1" type="ORF">HAX54_011172</name>
</gene>
<dbReference type="Proteomes" id="UP000823775">
    <property type="component" value="Unassembled WGS sequence"/>
</dbReference>